<dbReference type="Pfam" id="PF08570">
    <property type="entry name" value="DUF1761"/>
    <property type="match status" value="1"/>
</dbReference>
<gene>
    <name evidence="2" type="ORF">GM418_08270</name>
</gene>
<dbReference type="KEGG" id="mcos:GM418_08270"/>
<dbReference type="InterPro" id="IPR013879">
    <property type="entry name" value="DUF1761"/>
</dbReference>
<feature type="transmembrane region" description="Helical" evidence="1">
    <location>
        <begin position="6"/>
        <end position="30"/>
    </location>
</feature>
<reference evidence="2 3" key="1">
    <citation type="submission" date="2019-11" db="EMBL/GenBank/DDBJ databases">
        <authorList>
            <person name="Zheng R.K."/>
            <person name="Sun C.M."/>
        </authorList>
    </citation>
    <scope>NUCLEOTIDE SEQUENCE [LARGE SCALE GENOMIC DNA]</scope>
    <source>
        <strain evidence="2 3">WC007</strain>
    </source>
</reference>
<feature type="transmembrane region" description="Helical" evidence="1">
    <location>
        <begin position="85"/>
        <end position="103"/>
    </location>
</feature>
<sequence>MNFEEIFAGVNFLAVLVSALSAFVIGWLWYGPLFGKQWMKLNGFTEEQLKEGGGMSMPLIMIINYVATVLAAFAIAIFIGAESNMSFGIFAGFIIAIFWIGTSRLNDVLYERKPFGLFLINVGYYLVIYVLMGAIIGAWH</sequence>
<protein>
    <submittedName>
        <fullName evidence="2">DUF1761 family protein</fullName>
    </submittedName>
</protein>
<evidence type="ECO:0000313" key="2">
    <source>
        <dbReference type="EMBL" id="QGY43651.1"/>
    </source>
</evidence>
<keyword evidence="1" id="KW-0472">Membrane</keyword>
<organism evidence="2 3">
    <name type="scientific">Maribellus comscasis</name>
    <dbReference type="NCBI Taxonomy" id="2681766"/>
    <lineage>
        <taxon>Bacteria</taxon>
        <taxon>Pseudomonadati</taxon>
        <taxon>Bacteroidota</taxon>
        <taxon>Bacteroidia</taxon>
        <taxon>Marinilabiliales</taxon>
        <taxon>Prolixibacteraceae</taxon>
        <taxon>Maribellus</taxon>
    </lineage>
</organism>
<feature type="transmembrane region" description="Helical" evidence="1">
    <location>
        <begin position="59"/>
        <end position="79"/>
    </location>
</feature>
<accession>A0A6I6JML9</accession>
<dbReference type="RefSeq" id="WP_158864991.1">
    <property type="nucleotide sequence ID" value="NZ_CP046401.1"/>
</dbReference>
<name>A0A6I6JML9_9BACT</name>
<keyword evidence="1" id="KW-1133">Transmembrane helix</keyword>
<evidence type="ECO:0000313" key="3">
    <source>
        <dbReference type="Proteomes" id="UP000428260"/>
    </source>
</evidence>
<feature type="transmembrane region" description="Helical" evidence="1">
    <location>
        <begin position="115"/>
        <end position="139"/>
    </location>
</feature>
<keyword evidence="3" id="KW-1185">Reference proteome</keyword>
<dbReference type="Proteomes" id="UP000428260">
    <property type="component" value="Chromosome"/>
</dbReference>
<keyword evidence="1" id="KW-0812">Transmembrane</keyword>
<dbReference type="EMBL" id="CP046401">
    <property type="protein sequence ID" value="QGY43651.1"/>
    <property type="molecule type" value="Genomic_DNA"/>
</dbReference>
<proteinExistence type="predicted"/>
<dbReference type="AlphaFoldDB" id="A0A6I6JML9"/>
<evidence type="ECO:0000256" key="1">
    <source>
        <dbReference type="SAM" id="Phobius"/>
    </source>
</evidence>